<name>A0ABX1TH91_9GAMM</name>
<comment type="caution">
    <text evidence="1">The sequence shown here is derived from an EMBL/GenBank/DDBJ whole genome shotgun (WGS) entry which is preliminary data.</text>
</comment>
<organism evidence="1 2">
    <name type="scientific">Candidatus Competibacter phosphatis</name>
    <dbReference type="NCBI Taxonomy" id="221280"/>
    <lineage>
        <taxon>Bacteria</taxon>
        <taxon>Pseudomonadati</taxon>
        <taxon>Pseudomonadota</taxon>
        <taxon>Gammaproteobacteria</taxon>
        <taxon>Candidatus Competibacteraceae</taxon>
        <taxon>Candidatus Competibacter</taxon>
    </lineage>
</organism>
<dbReference type="EMBL" id="SPMZ01000016">
    <property type="protein sequence ID" value="NMQ18727.1"/>
    <property type="molecule type" value="Genomic_DNA"/>
</dbReference>
<gene>
    <name evidence="1" type="ORF">E4P82_05625</name>
</gene>
<proteinExistence type="predicted"/>
<reference evidence="1 2" key="1">
    <citation type="submission" date="2019-03" db="EMBL/GenBank/DDBJ databases">
        <title>Metabolic reconstructions from genomes of highly enriched 'Candidatus Accumulibacter' and 'Candidatus Competibacter' bioreactor populations.</title>
        <authorList>
            <person name="Annavajhala M.K."/>
            <person name="Welles L."/>
            <person name="Abbas B."/>
            <person name="Sorokin D."/>
            <person name="Park H."/>
            <person name="Van Loosdrecht M."/>
            <person name="Chandran K."/>
        </authorList>
    </citation>
    <scope>NUCLEOTIDE SEQUENCE [LARGE SCALE GENOMIC DNA]</scope>
    <source>
        <strain evidence="1 2">SBR_G</strain>
    </source>
</reference>
<protein>
    <submittedName>
        <fullName evidence="1">Uncharacterized protein</fullName>
    </submittedName>
</protein>
<accession>A0ABX1TH91</accession>
<keyword evidence="2" id="KW-1185">Reference proteome</keyword>
<evidence type="ECO:0000313" key="1">
    <source>
        <dbReference type="EMBL" id="NMQ18727.1"/>
    </source>
</evidence>
<evidence type="ECO:0000313" key="2">
    <source>
        <dbReference type="Proteomes" id="UP000760480"/>
    </source>
</evidence>
<dbReference type="RefSeq" id="WP_169247988.1">
    <property type="nucleotide sequence ID" value="NZ_SPMZ01000016.1"/>
</dbReference>
<sequence>MPTNNKPWDLGGSCWDDHTRAIHAWNGSDTNPLPAPCERSGCGFCEPWYGVEIGPPRIAAWRRRNAERGTPKTGKVSVFERLVG</sequence>
<dbReference type="Proteomes" id="UP000760480">
    <property type="component" value="Unassembled WGS sequence"/>
</dbReference>